<evidence type="ECO:0000259" key="6">
    <source>
        <dbReference type="PROSITE" id="PS50850"/>
    </source>
</evidence>
<dbReference type="KEGG" id="sus:Acid_0254"/>
<name>Q02CF0_SOLUE</name>
<feature type="transmembrane region" description="Helical" evidence="5">
    <location>
        <begin position="177"/>
        <end position="197"/>
    </location>
</feature>
<comment type="subcellular location">
    <subcellularLocation>
        <location evidence="1">Membrane</location>
        <topology evidence="1">Multi-pass membrane protein</topology>
    </subcellularLocation>
</comment>
<protein>
    <submittedName>
        <fullName evidence="7">Major facilitator superfamily MFS_1</fullName>
    </submittedName>
</protein>
<dbReference type="AlphaFoldDB" id="Q02CF0"/>
<evidence type="ECO:0000256" key="4">
    <source>
        <dbReference type="ARBA" id="ARBA00023136"/>
    </source>
</evidence>
<reference evidence="7" key="1">
    <citation type="submission" date="2006-10" db="EMBL/GenBank/DDBJ databases">
        <title>Complete sequence of Solibacter usitatus Ellin6076.</title>
        <authorList>
            <consortium name="US DOE Joint Genome Institute"/>
            <person name="Copeland A."/>
            <person name="Lucas S."/>
            <person name="Lapidus A."/>
            <person name="Barry K."/>
            <person name="Detter J.C."/>
            <person name="Glavina del Rio T."/>
            <person name="Hammon N."/>
            <person name="Israni S."/>
            <person name="Dalin E."/>
            <person name="Tice H."/>
            <person name="Pitluck S."/>
            <person name="Thompson L.S."/>
            <person name="Brettin T."/>
            <person name="Bruce D."/>
            <person name="Han C."/>
            <person name="Tapia R."/>
            <person name="Gilna P."/>
            <person name="Schmutz J."/>
            <person name="Larimer F."/>
            <person name="Land M."/>
            <person name="Hauser L."/>
            <person name="Kyrpides N."/>
            <person name="Mikhailova N."/>
            <person name="Janssen P.H."/>
            <person name="Kuske C.R."/>
            <person name="Richardson P."/>
        </authorList>
    </citation>
    <scope>NUCLEOTIDE SEQUENCE</scope>
    <source>
        <strain evidence="7">Ellin6076</strain>
    </source>
</reference>
<feature type="transmembrane region" description="Helical" evidence="5">
    <location>
        <begin position="350"/>
        <end position="373"/>
    </location>
</feature>
<evidence type="ECO:0000256" key="5">
    <source>
        <dbReference type="SAM" id="Phobius"/>
    </source>
</evidence>
<dbReference type="InterPro" id="IPR005829">
    <property type="entry name" value="Sugar_transporter_CS"/>
</dbReference>
<dbReference type="PROSITE" id="PS00217">
    <property type="entry name" value="SUGAR_TRANSPORT_2"/>
    <property type="match status" value="1"/>
</dbReference>
<feature type="transmembrane region" description="Helical" evidence="5">
    <location>
        <begin position="324"/>
        <end position="344"/>
    </location>
</feature>
<dbReference type="InParanoid" id="Q02CF0"/>
<feature type="transmembrane region" description="Helical" evidence="5">
    <location>
        <begin position="150"/>
        <end position="171"/>
    </location>
</feature>
<feature type="transmembrane region" description="Helical" evidence="5">
    <location>
        <begin position="258"/>
        <end position="278"/>
    </location>
</feature>
<dbReference type="PANTHER" id="PTHR23508:SF10">
    <property type="entry name" value="CARBOXYLIC ACID TRANSPORTER PROTEIN HOMOLOG"/>
    <property type="match status" value="1"/>
</dbReference>
<dbReference type="InterPro" id="IPR011701">
    <property type="entry name" value="MFS"/>
</dbReference>
<dbReference type="GO" id="GO:0046943">
    <property type="term" value="F:carboxylic acid transmembrane transporter activity"/>
    <property type="evidence" value="ECO:0007669"/>
    <property type="project" value="TreeGrafter"/>
</dbReference>
<dbReference type="EMBL" id="CP000473">
    <property type="protein sequence ID" value="ABJ81266.1"/>
    <property type="molecule type" value="Genomic_DNA"/>
</dbReference>
<sequence>MSAPVEIGSLLDRGRWTPYQRLLTALAALAVIFDGFDIQILGFAIPSLMKEWGVARPAFGPVLALGLAGMAAGSPFAGYWGDRWGRRPALIGCVALFGLATVATSSVHSVFALAVLRFVTGLGAGGAVPNATAFAAEFAPLRQRAVAVKLTIVCVPLGGMLGGLIAAQVLPALGWRALYQIGGALPLAFAAILWTVLPESPSFLAQRPQRWPALEQLLRRMSRAVPAGSSFEDQRESGSVRRAPIRELLGSRHLRDTVGLWLAFFFCLGAIYLVFGWLPAMLTSQGMDVAGASRGLALYNFGGVLGVFIWAVLMTHLGSRRPLLSGALAAAGTAIAILLVPVQSQGGRELMFAGLALNGLVSNAVQTSMYSLAAHVYPTAVRASGVAYAAAIGRVGGIFSSIFGAAIISAGAGAYWGTLAASMACAFAGLAWVRSHYPALAKENAEAVRPDQERL</sequence>
<feature type="domain" description="Major facilitator superfamily (MFS) profile" evidence="6">
    <location>
        <begin position="23"/>
        <end position="441"/>
    </location>
</feature>
<accession>Q02CF0</accession>
<feature type="transmembrane region" description="Helical" evidence="5">
    <location>
        <begin position="58"/>
        <end position="77"/>
    </location>
</feature>
<dbReference type="PROSITE" id="PS50850">
    <property type="entry name" value="MFS"/>
    <property type="match status" value="1"/>
</dbReference>
<dbReference type="Gene3D" id="1.20.1250.20">
    <property type="entry name" value="MFS general substrate transporter like domains"/>
    <property type="match status" value="1"/>
</dbReference>
<feature type="transmembrane region" description="Helical" evidence="5">
    <location>
        <begin position="22"/>
        <end position="46"/>
    </location>
</feature>
<dbReference type="GO" id="GO:0005886">
    <property type="term" value="C:plasma membrane"/>
    <property type="evidence" value="ECO:0007669"/>
    <property type="project" value="TreeGrafter"/>
</dbReference>
<feature type="transmembrane region" description="Helical" evidence="5">
    <location>
        <begin position="118"/>
        <end position="138"/>
    </location>
</feature>
<gene>
    <name evidence="7" type="ordered locus">Acid_0254</name>
</gene>
<keyword evidence="3 5" id="KW-1133">Transmembrane helix</keyword>
<keyword evidence="4 5" id="KW-0472">Membrane</keyword>
<dbReference type="SUPFAM" id="SSF103473">
    <property type="entry name" value="MFS general substrate transporter"/>
    <property type="match status" value="1"/>
</dbReference>
<evidence type="ECO:0000256" key="3">
    <source>
        <dbReference type="ARBA" id="ARBA00022989"/>
    </source>
</evidence>
<dbReference type="eggNOG" id="COG2814">
    <property type="taxonomic scope" value="Bacteria"/>
</dbReference>
<feature type="transmembrane region" description="Helical" evidence="5">
    <location>
        <begin position="298"/>
        <end position="317"/>
    </location>
</feature>
<keyword evidence="2 5" id="KW-0812">Transmembrane</keyword>
<dbReference type="OrthoDB" id="9784658at2"/>
<feature type="transmembrane region" description="Helical" evidence="5">
    <location>
        <begin position="414"/>
        <end position="433"/>
    </location>
</feature>
<organism evidence="7">
    <name type="scientific">Solibacter usitatus (strain Ellin6076)</name>
    <dbReference type="NCBI Taxonomy" id="234267"/>
    <lineage>
        <taxon>Bacteria</taxon>
        <taxon>Pseudomonadati</taxon>
        <taxon>Acidobacteriota</taxon>
        <taxon>Terriglobia</taxon>
        <taxon>Bryobacterales</taxon>
        <taxon>Solibacteraceae</taxon>
        <taxon>Candidatus Solibacter</taxon>
    </lineage>
</organism>
<proteinExistence type="predicted"/>
<dbReference type="InterPro" id="IPR020846">
    <property type="entry name" value="MFS_dom"/>
</dbReference>
<evidence type="ECO:0000256" key="1">
    <source>
        <dbReference type="ARBA" id="ARBA00004141"/>
    </source>
</evidence>
<feature type="transmembrane region" description="Helical" evidence="5">
    <location>
        <begin position="385"/>
        <end position="408"/>
    </location>
</feature>
<evidence type="ECO:0000256" key="2">
    <source>
        <dbReference type="ARBA" id="ARBA00022692"/>
    </source>
</evidence>
<dbReference type="FunCoup" id="Q02CF0">
    <property type="interactions" value="75"/>
</dbReference>
<evidence type="ECO:0000313" key="7">
    <source>
        <dbReference type="EMBL" id="ABJ81266.1"/>
    </source>
</evidence>
<dbReference type="InterPro" id="IPR036259">
    <property type="entry name" value="MFS_trans_sf"/>
</dbReference>
<dbReference type="HOGENOM" id="CLU_001265_46_4_0"/>
<dbReference type="STRING" id="234267.Acid_0254"/>
<dbReference type="PANTHER" id="PTHR23508">
    <property type="entry name" value="CARBOXYLIC ACID TRANSPORTER PROTEIN HOMOLOG"/>
    <property type="match status" value="1"/>
</dbReference>
<feature type="transmembrane region" description="Helical" evidence="5">
    <location>
        <begin position="89"/>
        <end position="112"/>
    </location>
</feature>
<dbReference type="Pfam" id="PF07690">
    <property type="entry name" value="MFS_1"/>
    <property type="match status" value="1"/>
</dbReference>